<sequence length="221" mass="25671">MREYYDNSTNLTQDGFISAWASSLSTYNEANKLTVDCIARDPYQFYNERFVSDTVNDTSSTAIIDFLTTKVSLENYTLIYINRVRWMAIYEIWGEGDHAQWDLIDRRNIYQNPNPFRPPYGDTWTIDKTLCNNTEKGVQKDCTYYAYTFPTMNQKPYSRFKIINTGRNKGDGVGDKFGWADLSISKLLLYGTIIPGRGAFSPLRLKRKEQMLFNFAMFSSL</sequence>
<proteinExistence type="predicted"/>
<gene>
    <name evidence="1" type="ORF">TVAG_216830</name>
</gene>
<evidence type="ECO:0000313" key="2">
    <source>
        <dbReference type="Proteomes" id="UP000001542"/>
    </source>
</evidence>
<evidence type="ECO:0000313" key="1">
    <source>
        <dbReference type="EMBL" id="EAX96780.1"/>
    </source>
</evidence>
<dbReference type="KEGG" id="tva:4754555"/>
<dbReference type="EMBL" id="DS113744">
    <property type="protein sequence ID" value="EAX96780.1"/>
    <property type="molecule type" value="Genomic_DNA"/>
</dbReference>
<reference evidence="1" key="1">
    <citation type="submission" date="2006-10" db="EMBL/GenBank/DDBJ databases">
        <authorList>
            <person name="Amadeo P."/>
            <person name="Zhao Q."/>
            <person name="Wortman J."/>
            <person name="Fraser-Liggett C."/>
            <person name="Carlton J."/>
        </authorList>
    </citation>
    <scope>NUCLEOTIDE SEQUENCE</scope>
    <source>
        <strain evidence="1">G3</strain>
    </source>
</reference>
<keyword evidence="2" id="KW-1185">Reference proteome</keyword>
<dbReference type="RefSeq" id="XP_001309710.1">
    <property type="nucleotide sequence ID" value="XM_001309709.1"/>
</dbReference>
<reference evidence="1" key="2">
    <citation type="journal article" date="2007" name="Science">
        <title>Draft genome sequence of the sexually transmitted pathogen Trichomonas vaginalis.</title>
        <authorList>
            <person name="Carlton J.M."/>
            <person name="Hirt R.P."/>
            <person name="Silva J.C."/>
            <person name="Delcher A.L."/>
            <person name="Schatz M."/>
            <person name="Zhao Q."/>
            <person name="Wortman J.R."/>
            <person name="Bidwell S.L."/>
            <person name="Alsmark U.C.M."/>
            <person name="Besteiro S."/>
            <person name="Sicheritz-Ponten T."/>
            <person name="Noel C.J."/>
            <person name="Dacks J.B."/>
            <person name="Foster P.G."/>
            <person name="Simillion C."/>
            <person name="Van de Peer Y."/>
            <person name="Miranda-Saavedra D."/>
            <person name="Barton G.J."/>
            <person name="Westrop G.D."/>
            <person name="Mueller S."/>
            <person name="Dessi D."/>
            <person name="Fiori P.L."/>
            <person name="Ren Q."/>
            <person name="Paulsen I."/>
            <person name="Zhang H."/>
            <person name="Bastida-Corcuera F.D."/>
            <person name="Simoes-Barbosa A."/>
            <person name="Brown M.T."/>
            <person name="Hayes R.D."/>
            <person name="Mukherjee M."/>
            <person name="Okumura C.Y."/>
            <person name="Schneider R."/>
            <person name="Smith A.J."/>
            <person name="Vanacova S."/>
            <person name="Villalvazo M."/>
            <person name="Haas B.J."/>
            <person name="Pertea M."/>
            <person name="Feldblyum T.V."/>
            <person name="Utterback T.R."/>
            <person name="Shu C.L."/>
            <person name="Osoegawa K."/>
            <person name="de Jong P.J."/>
            <person name="Hrdy I."/>
            <person name="Horvathova L."/>
            <person name="Zubacova Z."/>
            <person name="Dolezal P."/>
            <person name="Malik S.B."/>
            <person name="Logsdon J.M. Jr."/>
            <person name="Henze K."/>
            <person name="Gupta A."/>
            <person name="Wang C.C."/>
            <person name="Dunne R.L."/>
            <person name="Upcroft J.A."/>
            <person name="Upcroft P."/>
            <person name="White O."/>
            <person name="Salzberg S.L."/>
            <person name="Tang P."/>
            <person name="Chiu C.-H."/>
            <person name="Lee Y.-S."/>
            <person name="Embley T.M."/>
            <person name="Coombs G.H."/>
            <person name="Mottram J.C."/>
            <person name="Tachezy J."/>
            <person name="Fraser-Liggett C.M."/>
            <person name="Johnson P.J."/>
        </authorList>
    </citation>
    <scope>NUCLEOTIDE SEQUENCE [LARGE SCALE GENOMIC DNA]</scope>
    <source>
        <strain evidence="1">G3</strain>
    </source>
</reference>
<dbReference type="AlphaFoldDB" id="A2FE89"/>
<name>A2FE89_TRIV3</name>
<dbReference type="InParanoid" id="A2FE89"/>
<dbReference type="Proteomes" id="UP000001542">
    <property type="component" value="Unassembled WGS sequence"/>
</dbReference>
<accession>A2FE89</accession>
<protein>
    <submittedName>
        <fullName evidence="1">Uncharacterized protein</fullName>
    </submittedName>
</protein>
<dbReference type="VEuPathDB" id="TrichDB:TVAGG3_0233610"/>
<organism evidence="1 2">
    <name type="scientific">Trichomonas vaginalis (strain ATCC PRA-98 / G3)</name>
    <dbReference type="NCBI Taxonomy" id="412133"/>
    <lineage>
        <taxon>Eukaryota</taxon>
        <taxon>Metamonada</taxon>
        <taxon>Parabasalia</taxon>
        <taxon>Trichomonadida</taxon>
        <taxon>Trichomonadidae</taxon>
        <taxon>Trichomonas</taxon>
    </lineage>
</organism>
<dbReference type="VEuPathDB" id="TrichDB:TVAG_216830"/>